<sequence>MAAQTTVPGHSGSRTDKDNNGISDAGVYVNGHYESTFAYDANGDYYWDLGDGRVFKTVPSIADLDQDTLTVCEYVINYRADFGNDPFMNQGWIQNHIVCRGYDYPKGAVFYYLIVSDTDPRYTGDPDWAIWGNWEYFVLVVSGEGNLPRLPQY</sequence>
<accession>A0A1G2MD62</accession>
<name>A0A1G2MD62_9BACT</name>
<gene>
    <name evidence="1" type="ORF">A2849_02630</name>
</gene>
<proteinExistence type="predicted"/>
<dbReference type="EMBL" id="MHRI01000003">
    <property type="protein sequence ID" value="OHA21837.1"/>
    <property type="molecule type" value="Genomic_DNA"/>
</dbReference>
<evidence type="ECO:0000313" key="1">
    <source>
        <dbReference type="EMBL" id="OHA21837.1"/>
    </source>
</evidence>
<evidence type="ECO:0000313" key="2">
    <source>
        <dbReference type="Proteomes" id="UP000178121"/>
    </source>
</evidence>
<organism evidence="1 2">
    <name type="scientific">Candidatus Taylorbacteria bacterium RIFCSPHIGHO2_01_FULL_51_15</name>
    <dbReference type="NCBI Taxonomy" id="1802304"/>
    <lineage>
        <taxon>Bacteria</taxon>
        <taxon>Candidatus Tayloriibacteriota</taxon>
    </lineage>
</organism>
<comment type="caution">
    <text evidence="1">The sequence shown here is derived from an EMBL/GenBank/DDBJ whole genome shotgun (WGS) entry which is preliminary data.</text>
</comment>
<reference evidence="1 2" key="1">
    <citation type="journal article" date="2016" name="Nat. Commun.">
        <title>Thousands of microbial genomes shed light on interconnected biogeochemical processes in an aquifer system.</title>
        <authorList>
            <person name="Anantharaman K."/>
            <person name="Brown C.T."/>
            <person name="Hug L.A."/>
            <person name="Sharon I."/>
            <person name="Castelle C.J."/>
            <person name="Probst A.J."/>
            <person name="Thomas B.C."/>
            <person name="Singh A."/>
            <person name="Wilkins M.J."/>
            <person name="Karaoz U."/>
            <person name="Brodie E.L."/>
            <person name="Williams K.H."/>
            <person name="Hubbard S.S."/>
            <person name="Banfield J.F."/>
        </authorList>
    </citation>
    <scope>NUCLEOTIDE SEQUENCE [LARGE SCALE GENOMIC DNA]</scope>
</reference>
<dbReference type="Proteomes" id="UP000178121">
    <property type="component" value="Unassembled WGS sequence"/>
</dbReference>
<protein>
    <submittedName>
        <fullName evidence="1">Uncharacterized protein</fullName>
    </submittedName>
</protein>
<dbReference type="AlphaFoldDB" id="A0A1G2MD62"/>